<dbReference type="AlphaFoldDB" id="A0A1E7FYS6"/>
<reference evidence="2 3" key="1">
    <citation type="submission" date="2016-09" db="EMBL/GenBank/DDBJ databases">
        <title>Extensive genetic diversity and differential bi-allelic expression allows diatom success in the polar Southern Ocean.</title>
        <authorList>
            <consortium name="DOE Joint Genome Institute"/>
            <person name="Mock T."/>
            <person name="Otillar R.P."/>
            <person name="Strauss J."/>
            <person name="Dupont C."/>
            <person name="Frickenhaus S."/>
            <person name="Maumus F."/>
            <person name="Mcmullan M."/>
            <person name="Sanges R."/>
            <person name="Schmutz J."/>
            <person name="Toseland A."/>
            <person name="Valas R."/>
            <person name="Veluchamy A."/>
            <person name="Ward B.J."/>
            <person name="Allen A."/>
            <person name="Barry K."/>
            <person name="Falciatore A."/>
            <person name="Ferrante M."/>
            <person name="Fortunato A.E."/>
            <person name="Gloeckner G."/>
            <person name="Gruber A."/>
            <person name="Hipkin R."/>
            <person name="Janech M."/>
            <person name="Kroth P."/>
            <person name="Leese F."/>
            <person name="Lindquist E."/>
            <person name="Lyon B.R."/>
            <person name="Martin J."/>
            <person name="Mayer C."/>
            <person name="Parker M."/>
            <person name="Quesneville H."/>
            <person name="Raymond J."/>
            <person name="Uhlig C."/>
            <person name="Valentin K.U."/>
            <person name="Worden A.Z."/>
            <person name="Armbrust E.V."/>
            <person name="Bowler C."/>
            <person name="Green B."/>
            <person name="Moulton V."/>
            <person name="Van Oosterhout C."/>
            <person name="Grigoriev I."/>
        </authorList>
    </citation>
    <scope>NUCLEOTIDE SEQUENCE [LARGE SCALE GENOMIC DNA]</scope>
    <source>
        <strain evidence="2 3">CCMP1102</strain>
    </source>
</reference>
<evidence type="ECO:0000313" key="2">
    <source>
        <dbReference type="EMBL" id="OEU23274.1"/>
    </source>
</evidence>
<sequence>MKVAYNFDAADSEEDVAVYLNFVKDNSCIAQGAPMEDPVETEQDTSVDISEDTSTDSSDPVEISIISKDNDWVSSTPEDIDISDPVLSVSAGNTVAFSTAALVMTFAASIMLA</sequence>
<protein>
    <submittedName>
        <fullName evidence="2">Uncharacterized protein</fullName>
    </submittedName>
</protein>
<dbReference type="KEGG" id="fcy:FRACYDRAFT_267492"/>
<organism evidence="2 3">
    <name type="scientific">Fragilariopsis cylindrus CCMP1102</name>
    <dbReference type="NCBI Taxonomy" id="635003"/>
    <lineage>
        <taxon>Eukaryota</taxon>
        <taxon>Sar</taxon>
        <taxon>Stramenopiles</taxon>
        <taxon>Ochrophyta</taxon>
        <taxon>Bacillariophyta</taxon>
        <taxon>Bacillariophyceae</taxon>
        <taxon>Bacillariophycidae</taxon>
        <taxon>Bacillariales</taxon>
        <taxon>Bacillariaceae</taxon>
        <taxon>Fragilariopsis</taxon>
    </lineage>
</organism>
<name>A0A1E7FYS6_9STRA</name>
<feature type="compositionally biased region" description="Acidic residues" evidence="1">
    <location>
        <begin position="37"/>
        <end position="54"/>
    </location>
</feature>
<gene>
    <name evidence="2" type="ORF">FRACYDRAFT_267492</name>
</gene>
<dbReference type="EMBL" id="KV784353">
    <property type="protein sequence ID" value="OEU23274.1"/>
    <property type="molecule type" value="Genomic_DNA"/>
</dbReference>
<proteinExistence type="predicted"/>
<feature type="region of interest" description="Disordered" evidence="1">
    <location>
        <begin position="33"/>
        <end position="60"/>
    </location>
</feature>
<dbReference type="Proteomes" id="UP000095751">
    <property type="component" value="Unassembled WGS sequence"/>
</dbReference>
<evidence type="ECO:0000256" key="1">
    <source>
        <dbReference type="SAM" id="MobiDB-lite"/>
    </source>
</evidence>
<dbReference type="InParanoid" id="A0A1E7FYS6"/>
<evidence type="ECO:0000313" key="3">
    <source>
        <dbReference type="Proteomes" id="UP000095751"/>
    </source>
</evidence>
<keyword evidence="3" id="KW-1185">Reference proteome</keyword>
<accession>A0A1E7FYS6</accession>